<organism evidence="1 2">
    <name type="scientific">Racocetra persica</name>
    <dbReference type="NCBI Taxonomy" id="160502"/>
    <lineage>
        <taxon>Eukaryota</taxon>
        <taxon>Fungi</taxon>
        <taxon>Fungi incertae sedis</taxon>
        <taxon>Mucoromycota</taxon>
        <taxon>Glomeromycotina</taxon>
        <taxon>Glomeromycetes</taxon>
        <taxon>Diversisporales</taxon>
        <taxon>Gigasporaceae</taxon>
        <taxon>Racocetra</taxon>
    </lineage>
</organism>
<evidence type="ECO:0000313" key="2">
    <source>
        <dbReference type="Proteomes" id="UP000789920"/>
    </source>
</evidence>
<gene>
    <name evidence="1" type="ORF">RPERSI_LOCUS22568</name>
</gene>
<name>A0ACA9RSA8_9GLOM</name>
<sequence length="39" mass="4025">LGYGSSNSSDGGTGAVGMLIDVPTPTPSYDGKSRFTERF</sequence>
<comment type="caution">
    <text evidence="1">The sequence shown here is derived from an EMBL/GenBank/DDBJ whole genome shotgun (WGS) entry which is preliminary data.</text>
</comment>
<accession>A0ACA9RSA8</accession>
<feature type="non-terminal residue" evidence="1">
    <location>
        <position position="1"/>
    </location>
</feature>
<reference evidence="1" key="1">
    <citation type="submission" date="2021-06" db="EMBL/GenBank/DDBJ databases">
        <authorList>
            <person name="Kallberg Y."/>
            <person name="Tangrot J."/>
            <person name="Rosling A."/>
        </authorList>
    </citation>
    <scope>NUCLEOTIDE SEQUENCE</scope>
    <source>
        <strain evidence="1">MA461A</strain>
    </source>
</reference>
<evidence type="ECO:0000313" key="1">
    <source>
        <dbReference type="EMBL" id="CAG8808215.1"/>
    </source>
</evidence>
<keyword evidence="2" id="KW-1185">Reference proteome</keyword>
<dbReference type="Proteomes" id="UP000789920">
    <property type="component" value="Unassembled WGS sequence"/>
</dbReference>
<dbReference type="EMBL" id="CAJVQC010068583">
    <property type="protein sequence ID" value="CAG8808215.1"/>
    <property type="molecule type" value="Genomic_DNA"/>
</dbReference>
<proteinExistence type="predicted"/>
<protein>
    <submittedName>
        <fullName evidence="1">11003_t:CDS:1</fullName>
    </submittedName>
</protein>